<evidence type="ECO:0000256" key="1">
    <source>
        <dbReference type="ARBA" id="ARBA00022676"/>
    </source>
</evidence>
<protein>
    <submittedName>
        <fullName evidence="5">Glycosyltransferase family 4 protein</fullName>
        <ecNumber evidence="5">2.4.-.-</ecNumber>
    </submittedName>
</protein>
<keyword evidence="1 5" id="KW-0328">Glycosyltransferase</keyword>
<dbReference type="Gene3D" id="3.40.50.2000">
    <property type="entry name" value="Glycogen Phosphorylase B"/>
    <property type="match status" value="2"/>
</dbReference>
<dbReference type="Pfam" id="PF13439">
    <property type="entry name" value="Glyco_transf_4"/>
    <property type="match status" value="1"/>
</dbReference>
<evidence type="ECO:0000259" key="3">
    <source>
        <dbReference type="Pfam" id="PF00534"/>
    </source>
</evidence>
<dbReference type="CDD" id="cd03801">
    <property type="entry name" value="GT4_PimA-like"/>
    <property type="match status" value="1"/>
</dbReference>
<dbReference type="PANTHER" id="PTHR45947">
    <property type="entry name" value="SULFOQUINOVOSYL TRANSFERASE SQD2"/>
    <property type="match status" value="1"/>
</dbReference>
<feature type="domain" description="Glycosyltransferase subfamily 4-like N-terminal" evidence="4">
    <location>
        <begin position="14"/>
        <end position="164"/>
    </location>
</feature>
<dbReference type="EC" id="2.4.-.-" evidence="5"/>
<dbReference type="InterPro" id="IPR050194">
    <property type="entry name" value="Glycosyltransferase_grp1"/>
</dbReference>
<dbReference type="GO" id="GO:0016757">
    <property type="term" value="F:glycosyltransferase activity"/>
    <property type="evidence" value="ECO:0007669"/>
    <property type="project" value="UniProtKB-KW"/>
</dbReference>
<proteinExistence type="predicted"/>
<organism evidence="5 6">
    <name type="scientific">Ferrimicrobium acidiphilum</name>
    <dbReference type="NCBI Taxonomy" id="121039"/>
    <lineage>
        <taxon>Bacteria</taxon>
        <taxon>Bacillati</taxon>
        <taxon>Actinomycetota</taxon>
        <taxon>Acidimicrobiia</taxon>
        <taxon>Acidimicrobiales</taxon>
        <taxon>Acidimicrobiaceae</taxon>
        <taxon>Ferrimicrobium</taxon>
    </lineage>
</organism>
<evidence type="ECO:0000256" key="2">
    <source>
        <dbReference type="ARBA" id="ARBA00022679"/>
    </source>
</evidence>
<evidence type="ECO:0000259" key="4">
    <source>
        <dbReference type="Pfam" id="PF13439"/>
    </source>
</evidence>
<dbReference type="SUPFAM" id="SSF53756">
    <property type="entry name" value="UDP-Glycosyltransferase/glycogen phosphorylase"/>
    <property type="match status" value="1"/>
</dbReference>
<dbReference type="PANTHER" id="PTHR45947:SF3">
    <property type="entry name" value="SULFOQUINOVOSYL TRANSFERASE SQD2"/>
    <property type="match status" value="1"/>
</dbReference>
<dbReference type="EMBL" id="JBFSHR010000011">
    <property type="protein sequence ID" value="MEX6429117.1"/>
    <property type="molecule type" value="Genomic_DNA"/>
</dbReference>
<comment type="caution">
    <text evidence="5">The sequence shown here is derived from an EMBL/GenBank/DDBJ whole genome shotgun (WGS) entry which is preliminary data.</text>
</comment>
<dbReference type="Pfam" id="PF00534">
    <property type="entry name" value="Glycos_transf_1"/>
    <property type="match status" value="1"/>
</dbReference>
<sequence>MRHVLITNDFYPKVGGIQAYLGEIYRRLDPTTFMVVTTQVPGAEAFDRDFPAPIVRLSRQLLPTPKMRRAIGQSIQNFAPELVVYDPIIPIGALGTSLGLPYALIAHGAEIRVPAHLPVLGAQLRRTVRRSLGVVAAGGYPADEVRKLSPSTRVEIVPPGIDSRRFHPAEPLDRAQLRERWMRDPSRDLVLFVSRLVPRKGADTLLHAMARAPMSSRSEVHLVGDGRDRSRLERIALSVAPPVIFHGRLSETDKIELYQAADLFVFPARDRWLGVEQEGFGIVILEAQACGLPVIVGSSGGTAEALAPEGGLLLRRSDARELWWAIEEVRRDRARRDVTCKSASAYVREQFDYDHQGRAYEAALQGLMHG</sequence>
<dbReference type="Proteomes" id="UP001560267">
    <property type="component" value="Unassembled WGS sequence"/>
</dbReference>
<feature type="domain" description="Glycosyl transferase family 1" evidence="3">
    <location>
        <begin position="174"/>
        <end position="337"/>
    </location>
</feature>
<gene>
    <name evidence="5" type="ORF">AB6A68_04610</name>
</gene>
<name>A0ABV3Y0Q2_9ACTN</name>
<evidence type="ECO:0000313" key="5">
    <source>
        <dbReference type="EMBL" id="MEX6429117.1"/>
    </source>
</evidence>
<dbReference type="RefSeq" id="WP_298382901.1">
    <property type="nucleotide sequence ID" value="NZ_JBFSHR010000011.1"/>
</dbReference>
<accession>A0ABV3Y0Q2</accession>
<keyword evidence="2 5" id="KW-0808">Transferase</keyword>
<evidence type="ECO:0000313" key="6">
    <source>
        <dbReference type="Proteomes" id="UP001560267"/>
    </source>
</evidence>
<reference evidence="5 6" key="1">
    <citation type="submission" date="2024-07" db="EMBL/GenBank/DDBJ databases">
        <title>Draft Genome Sequence of Ferrimicrobium acidiphilum Strain YE2023, Isolated from a Pulp of Bioleach Reactor.</title>
        <authorList>
            <person name="Elkina Y.A."/>
            <person name="Bulaeva A.G."/>
            <person name="Beletsky A.V."/>
            <person name="Mardanov A.V."/>
        </authorList>
    </citation>
    <scope>NUCLEOTIDE SEQUENCE [LARGE SCALE GENOMIC DNA]</scope>
    <source>
        <strain evidence="5 6">YE2023</strain>
    </source>
</reference>
<keyword evidence="6" id="KW-1185">Reference proteome</keyword>
<dbReference type="InterPro" id="IPR001296">
    <property type="entry name" value="Glyco_trans_1"/>
</dbReference>
<dbReference type="InterPro" id="IPR028098">
    <property type="entry name" value="Glyco_trans_4-like_N"/>
</dbReference>